<accession>A0ABV5FF15</accession>
<keyword evidence="7" id="KW-1185">Reference proteome</keyword>
<evidence type="ECO:0000256" key="3">
    <source>
        <dbReference type="ARBA" id="ARBA00022989"/>
    </source>
</evidence>
<sequence length="430" mass="50045">MKKTEAYIEFRSEELNDILTCVPSKLIRWGSLIFLALIVFLLVLLWCIKYPDIISAEAYLTTPELPQKLYAKTTARIDTVMVSNNQQVNKNMVLAILENAAINRDVMVLKSVIDTVSINQGHIIFPFKFLPVLFLGELDKPFSDFEKSYFKYIMNRDLQPYSNRMLTSASSLFQLQNQLNNLLKQQVIHKKEINFIQKDLKRHELLLEKGVISQQNYDYNQIAYYSALKQFENTKFTISQLKASIESARGNSKELEFMKYREDVNLLKEVMQNYGQLKKSIKDWELKYVLKTNRKGKLSFLNQFNSNQTVVKDELMFVVFSENNPYYVAKLKTPKTNSGKIKVGQRVNLKLNDYPEYEFGVLVGVVQSITSMPDNIGTYIVDVKIPKHLKTSFGKNIIFKQDMHGAADIITEDLRLLERLFYQFRNLYSN</sequence>
<keyword evidence="3 5" id="KW-1133">Transmembrane helix</keyword>
<comment type="caution">
    <text evidence="6">The sequence shown here is derived from an EMBL/GenBank/DDBJ whole genome shotgun (WGS) entry which is preliminary data.</text>
</comment>
<feature type="transmembrane region" description="Helical" evidence="5">
    <location>
        <begin position="26"/>
        <end position="48"/>
    </location>
</feature>
<dbReference type="PANTHER" id="PTHR30386">
    <property type="entry name" value="MEMBRANE FUSION SUBUNIT OF EMRAB-TOLC MULTIDRUG EFFLUX PUMP"/>
    <property type="match status" value="1"/>
</dbReference>
<dbReference type="InterPro" id="IPR050739">
    <property type="entry name" value="MFP"/>
</dbReference>
<dbReference type="Gene3D" id="2.40.30.170">
    <property type="match status" value="1"/>
</dbReference>
<name>A0ABV5FF15_9FLAO</name>
<dbReference type="EMBL" id="JBHMFC010000103">
    <property type="protein sequence ID" value="MFB9058057.1"/>
    <property type="molecule type" value="Genomic_DNA"/>
</dbReference>
<dbReference type="RefSeq" id="WP_379862303.1">
    <property type="nucleotide sequence ID" value="NZ_JBHMFC010000103.1"/>
</dbReference>
<evidence type="ECO:0000313" key="6">
    <source>
        <dbReference type="EMBL" id="MFB9058057.1"/>
    </source>
</evidence>
<evidence type="ECO:0000256" key="5">
    <source>
        <dbReference type="SAM" id="Phobius"/>
    </source>
</evidence>
<organism evidence="6 7">
    <name type="scientific">Mariniflexile ostreae</name>
    <dbReference type="NCBI Taxonomy" id="1520892"/>
    <lineage>
        <taxon>Bacteria</taxon>
        <taxon>Pseudomonadati</taxon>
        <taxon>Bacteroidota</taxon>
        <taxon>Flavobacteriia</taxon>
        <taxon>Flavobacteriales</taxon>
        <taxon>Flavobacteriaceae</taxon>
        <taxon>Mariniflexile</taxon>
    </lineage>
</organism>
<proteinExistence type="predicted"/>
<gene>
    <name evidence="6" type="ORF">ACFFU9_15035</name>
</gene>
<dbReference type="PANTHER" id="PTHR30386:SF26">
    <property type="entry name" value="TRANSPORT PROTEIN COMB"/>
    <property type="match status" value="1"/>
</dbReference>
<evidence type="ECO:0000256" key="1">
    <source>
        <dbReference type="ARBA" id="ARBA00004167"/>
    </source>
</evidence>
<reference evidence="6 7" key="1">
    <citation type="submission" date="2024-09" db="EMBL/GenBank/DDBJ databases">
        <authorList>
            <person name="Sun Q."/>
            <person name="Mori K."/>
        </authorList>
    </citation>
    <scope>NUCLEOTIDE SEQUENCE [LARGE SCALE GENOMIC DNA]</scope>
    <source>
        <strain evidence="6 7">CECT 8622</strain>
    </source>
</reference>
<dbReference type="Proteomes" id="UP001589585">
    <property type="component" value="Unassembled WGS sequence"/>
</dbReference>
<protein>
    <submittedName>
        <fullName evidence="6">HlyD family secretion protein</fullName>
    </submittedName>
</protein>
<evidence type="ECO:0000256" key="4">
    <source>
        <dbReference type="ARBA" id="ARBA00023136"/>
    </source>
</evidence>
<evidence type="ECO:0000313" key="7">
    <source>
        <dbReference type="Proteomes" id="UP001589585"/>
    </source>
</evidence>
<dbReference type="Gene3D" id="1.10.287.470">
    <property type="entry name" value="Helix hairpin bin"/>
    <property type="match status" value="1"/>
</dbReference>
<evidence type="ECO:0000256" key="2">
    <source>
        <dbReference type="ARBA" id="ARBA00022692"/>
    </source>
</evidence>
<keyword evidence="2 5" id="KW-0812">Transmembrane</keyword>
<keyword evidence="4 5" id="KW-0472">Membrane</keyword>
<comment type="subcellular location">
    <subcellularLocation>
        <location evidence="1">Membrane</location>
        <topology evidence="1">Single-pass membrane protein</topology>
    </subcellularLocation>
</comment>